<protein>
    <submittedName>
        <fullName evidence="5">Helix-turn-helix domain-containing protein</fullName>
    </submittedName>
</protein>
<dbReference type="EMBL" id="JAGEOJ010000026">
    <property type="protein sequence ID" value="MBO2454403.1"/>
    <property type="molecule type" value="Genomic_DNA"/>
</dbReference>
<dbReference type="PANTHER" id="PTHR33744">
    <property type="entry name" value="CARBOHYDRATE DIACID REGULATOR"/>
    <property type="match status" value="1"/>
</dbReference>
<feature type="domain" description="PucR C-terminal helix-turn-helix" evidence="2">
    <location>
        <begin position="322"/>
        <end position="379"/>
    </location>
</feature>
<feature type="domain" description="CdaR GGDEF-like" evidence="4">
    <location>
        <begin position="168"/>
        <end position="276"/>
    </location>
</feature>
<evidence type="ECO:0000313" key="5">
    <source>
        <dbReference type="EMBL" id="MBO2454403.1"/>
    </source>
</evidence>
<comment type="similarity">
    <text evidence="1">Belongs to the CdaR family.</text>
</comment>
<evidence type="ECO:0000259" key="4">
    <source>
        <dbReference type="Pfam" id="PF17853"/>
    </source>
</evidence>
<name>A0A939T8Q5_9ACTN</name>
<evidence type="ECO:0000256" key="1">
    <source>
        <dbReference type="ARBA" id="ARBA00006754"/>
    </source>
</evidence>
<accession>A0A939T8Q5</accession>
<reference evidence="5" key="1">
    <citation type="submission" date="2021-03" db="EMBL/GenBank/DDBJ databases">
        <authorList>
            <person name="Kanchanasin P."/>
            <person name="Saeng-In P."/>
            <person name="Phongsopitanun W."/>
            <person name="Yuki M."/>
            <person name="Kudo T."/>
            <person name="Ohkuma M."/>
            <person name="Tanasupawat S."/>
        </authorList>
    </citation>
    <scope>NUCLEOTIDE SEQUENCE</scope>
    <source>
        <strain evidence="5">GKU 128</strain>
    </source>
</reference>
<dbReference type="RefSeq" id="WP_208262612.1">
    <property type="nucleotide sequence ID" value="NZ_JAGEOJ010000026.1"/>
</dbReference>
<dbReference type="InterPro" id="IPR025751">
    <property type="entry name" value="RsbRD_N_dom"/>
</dbReference>
<proteinExistence type="inferred from homology"/>
<comment type="caution">
    <text evidence="5">The sequence shown here is derived from an EMBL/GenBank/DDBJ whole genome shotgun (WGS) entry which is preliminary data.</text>
</comment>
<dbReference type="Gene3D" id="1.10.10.2840">
    <property type="entry name" value="PucR C-terminal helix-turn-helix domain"/>
    <property type="match status" value="1"/>
</dbReference>
<dbReference type="Pfam" id="PF17853">
    <property type="entry name" value="GGDEF_2"/>
    <property type="match status" value="1"/>
</dbReference>
<dbReference type="InterPro" id="IPR042070">
    <property type="entry name" value="PucR_C-HTH_sf"/>
</dbReference>
<keyword evidence="6" id="KW-1185">Reference proteome</keyword>
<dbReference type="Proteomes" id="UP000669179">
    <property type="component" value="Unassembled WGS sequence"/>
</dbReference>
<evidence type="ECO:0000259" key="2">
    <source>
        <dbReference type="Pfam" id="PF13556"/>
    </source>
</evidence>
<dbReference type="Pfam" id="PF14361">
    <property type="entry name" value="RsbRD_N"/>
    <property type="match status" value="1"/>
</dbReference>
<dbReference type="InterPro" id="IPR025736">
    <property type="entry name" value="PucR_C-HTH_dom"/>
</dbReference>
<gene>
    <name evidence="5" type="ORF">J4573_45460</name>
</gene>
<evidence type="ECO:0000259" key="3">
    <source>
        <dbReference type="Pfam" id="PF14361"/>
    </source>
</evidence>
<dbReference type="InterPro" id="IPR051448">
    <property type="entry name" value="CdaR-like_regulators"/>
</dbReference>
<feature type="domain" description="RsbT co-antagonist protein RsbRD N-terminal" evidence="3">
    <location>
        <begin position="17"/>
        <end position="155"/>
    </location>
</feature>
<sequence>MNEPRLHSWLAGQIPLLALEVVDACAREVPYYAHQPREILDNALRPAVEVNMQAVLRTLREGRRELSLDERTMVIEWSARRAEEGVPLEAALAAYHVATEICWRAASDVAEPEDLDDLAAYGLHLFGYLRSVVPAVTLAHVQEQQYRQDERRDARQAMFTALLAGEPAQHLSTLAGVPLATSYVVLSLNLATATPEARRSVQTALDAHLQTHVLAALDAEGGTALLPASPDGVADLADLVARIEKTVDCPVFAAAAVASAPAHIPAATEEASEVAALVRRLGRPSGLYRLEDVLLEYQLARPGHGLAKLAAQLDPLTDRPELLETLRVYVVRGHNRRQTALDLHIHRNTLDYRLRRIGSLTGLDPNVPGDARLLDAAVTARSLTP</sequence>
<dbReference type="Pfam" id="PF13556">
    <property type="entry name" value="HTH_30"/>
    <property type="match status" value="1"/>
</dbReference>
<evidence type="ECO:0000313" key="6">
    <source>
        <dbReference type="Proteomes" id="UP000669179"/>
    </source>
</evidence>
<dbReference type="AlphaFoldDB" id="A0A939T8Q5"/>
<organism evidence="5 6">
    <name type="scientific">Actinomadura barringtoniae</name>
    <dbReference type="NCBI Taxonomy" id="1427535"/>
    <lineage>
        <taxon>Bacteria</taxon>
        <taxon>Bacillati</taxon>
        <taxon>Actinomycetota</taxon>
        <taxon>Actinomycetes</taxon>
        <taxon>Streptosporangiales</taxon>
        <taxon>Thermomonosporaceae</taxon>
        <taxon>Actinomadura</taxon>
    </lineage>
</organism>
<dbReference type="InterPro" id="IPR041522">
    <property type="entry name" value="CdaR_GGDEF"/>
</dbReference>